<keyword evidence="4" id="KW-1185">Reference proteome</keyword>
<accession>A0ABX0VHJ4</accession>
<dbReference type="Pfam" id="PF00353">
    <property type="entry name" value="HemolysinCabind"/>
    <property type="match status" value="2"/>
</dbReference>
<dbReference type="PRINTS" id="PR00313">
    <property type="entry name" value="CABNDNGRPT"/>
</dbReference>
<proteinExistence type="predicted"/>
<dbReference type="EMBL" id="JAATJS010000006">
    <property type="protein sequence ID" value="NIX78121.1"/>
    <property type="molecule type" value="Genomic_DNA"/>
</dbReference>
<dbReference type="PANTHER" id="PTHR38340">
    <property type="entry name" value="S-LAYER PROTEIN"/>
    <property type="match status" value="1"/>
</dbReference>
<dbReference type="PANTHER" id="PTHR38340:SF1">
    <property type="entry name" value="S-LAYER PROTEIN"/>
    <property type="match status" value="1"/>
</dbReference>
<evidence type="ECO:0000256" key="1">
    <source>
        <dbReference type="ARBA" id="ARBA00004613"/>
    </source>
</evidence>
<comment type="subcellular location">
    <subcellularLocation>
        <location evidence="1">Secreted</location>
    </subcellularLocation>
</comment>
<organism evidence="3 4">
    <name type="scientific">Microvirga terricola</name>
    <dbReference type="NCBI Taxonomy" id="2719797"/>
    <lineage>
        <taxon>Bacteria</taxon>
        <taxon>Pseudomonadati</taxon>
        <taxon>Pseudomonadota</taxon>
        <taxon>Alphaproteobacteria</taxon>
        <taxon>Hyphomicrobiales</taxon>
        <taxon>Methylobacteriaceae</taxon>
        <taxon>Microvirga</taxon>
    </lineage>
</organism>
<dbReference type="Proteomes" id="UP000707352">
    <property type="component" value="Unassembled WGS sequence"/>
</dbReference>
<dbReference type="Gene3D" id="2.150.10.10">
    <property type="entry name" value="Serralysin-like metalloprotease, C-terminal"/>
    <property type="match status" value="2"/>
</dbReference>
<evidence type="ECO:0000313" key="3">
    <source>
        <dbReference type="EMBL" id="NIX78121.1"/>
    </source>
</evidence>
<name>A0ABX0VHJ4_9HYPH</name>
<dbReference type="InterPro" id="IPR011049">
    <property type="entry name" value="Serralysin-like_metalloprot_C"/>
</dbReference>
<sequence length="641" mass="67391">MTILTPWNSPFAVNADSAGDQQDSVLQALSDGTFVAVWSSDQAIFMRFFGADGTPKGTDVKVERKTGDGGKYFPSVTALNNGNFVLAWEDSSDPDTDPDQGLRGQVFTSNGTKVGADFHINSNVTDAQMEISIAGLANGGFAVVYTDVFGDGDGSCVRTRVFSNEGVRLGTDEDPIANSTSANGQVAPATIALKDGRYAIFFHDYSLSDDDKNQTIRGRLFKAGGTPVDLDFLVPSSEGNKSAPAAATLSDGRFVVAWTADIGDDSGNCVKAQLFNADGSKIGGEFLVNERATSGLQSDAVVAALPDGGFAIGYLSRDATEEARVAVFSRDGSLIDDGSVGPAPGSVMTSFSGMTVLADGRLVTSWSDWLEETEDVDVHAQMFDLRQGPVSLGGTSANDEYVGTRFNDYLGGAGGNDHLWGGEGHDVLSGGIGVDTMEGGAGNDTYYVDDSNDVIVETVYGGTDTVFTSVSHALRAFVENLTATGSSSISLTGNELANAIMGNTGKNKISGGAGNDTVNGGLANDTLTGGSGRDTFVFDTKPNAKTNLDRVVDFSVKDDTIWLDNKYMPKIGKGTPAKPVRLDKKMFWIGSAAHDADDRIIYDKAKGILYYDPDGSGRASQVAIATLTKNLKLTVADFYVI</sequence>
<comment type="caution">
    <text evidence="3">The sequence shown here is derived from an EMBL/GenBank/DDBJ whole genome shotgun (WGS) entry which is preliminary data.</text>
</comment>
<evidence type="ECO:0000256" key="2">
    <source>
        <dbReference type="ARBA" id="ARBA00022525"/>
    </source>
</evidence>
<dbReference type="InterPro" id="IPR050557">
    <property type="entry name" value="RTX_toxin/Mannuronan_C5-epim"/>
</dbReference>
<reference evidence="3 4" key="1">
    <citation type="submission" date="2020-03" db="EMBL/GenBank/DDBJ databases">
        <title>The genome sequence of Microvirga sp. c23x22.</title>
        <authorList>
            <person name="Zhang X."/>
        </authorList>
    </citation>
    <scope>NUCLEOTIDE SEQUENCE [LARGE SCALE GENOMIC DNA]</scope>
    <source>
        <strain evidence="4">c23x22</strain>
    </source>
</reference>
<dbReference type="SUPFAM" id="SSF51120">
    <property type="entry name" value="beta-Roll"/>
    <property type="match status" value="2"/>
</dbReference>
<dbReference type="RefSeq" id="WP_167674034.1">
    <property type="nucleotide sequence ID" value="NZ_JAATJS010000006.1"/>
</dbReference>
<protein>
    <submittedName>
        <fullName evidence="3">Calcium-binding protein</fullName>
    </submittedName>
</protein>
<keyword evidence="2" id="KW-0964">Secreted</keyword>
<gene>
    <name evidence="3" type="ORF">HB375_16105</name>
</gene>
<dbReference type="InterPro" id="IPR001343">
    <property type="entry name" value="Hemolysn_Ca-bd"/>
</dbReference>
<evidence type="ECO:0000313" key="4">
    <source>
        <dbReference type="Proteomes" id="UP000707352"/>
    </source>
</evidence>